<dbReference type="Proteomes" id="UP000515465">
    <property type="component" value="Chromosome"/>
</dbReference>
<dbReference type="RefSeq" id="WP_183464239.1">
    <property type="nucleotide sequence ID" value="NZ_CP050296.1"/>
</dbReference>
<feature type="domain" description="Core-binding (CB)" evidence="7">
    <location>
        <begin position="93"/>
        <end position="173"/>
    </location>
</feature>
<keyword evidence="4" id="KW-0233">DNA recombination</keyword>
<feature type="region of interest" description="Disordered" evidence="6">
    <location>
        <begin position="1"/>
        <end position="22"/>
    </location>
</feature>
<comment type="similarity">
    <text evidence="1">Belongs to the 'phage' integrase family.</text>
</comment>
<dbReference type="Pfam" id="PF00589">
    <property type="entry name" value="Phage_integrase"/>
    <property type="match status" value="1"/>
</dbReference>
<organism evidence="8 9">
    <name type="scientific">Mesorhizobium huakuii</name>
    <dbReference type="NCBI Taxonomy" id="28104"/>
    <lineage>
        <taxon>Bacteria</taxon>
        <taxon>Pseudomonadati</taxon>
        <taxon>Pseudomonadota</taxon>
        <taxon>Alphaproteobacteria</taxon>
        <taxon>Hyphomicrobiales</taxon>
        <taxon>Phyllobacteriaceae</taxon>
        <taxon>Mesorhizobium</taxon>
    </lineage>
</organism>
<dbReference type="InterPro" id="IPR050808">
    <property type="entry name" value="Phage_Integrase"/>
</dbReference>
<feature type="compositionally biased region" description="Basic and acidic residues" evidence="6">
    <location>
        <begin position="7"/>
        <end position="22"/>
    </location>
</feature>
<dbReference type="InterPro" id="IPR053876">
    <property type="entry name" value="Phage_int_M"/>
</dbReference>
<dbReference type="InterPro" id="IPR025166">
    <property type="entry name" value="Integrase_DNA_bind_dom"/>
</dbReference>
<gene>
    <name evidence="8" type="ORF">HB778_12890</name>
</gene>
<evidence type="ECO:0000256" key="2">
    <source>
        <dbReference type="ARBA" id="ARBA00022908"/>
    </source>
</evidence>
<evidence type="ECO:0000313" key="8">
    <source>
        <dbReference type="EMBL" id="QND57414.1"/>
    </source>
</evidence>
<dbReference type="GO" id="GO:0015074">
    <property type="term" value="P:DNA integration"/>
    <property type="evidence" value="ECO:0007669"/>
    <property type="project" value="UniProtKB-KW"/>
</dbReference>
<dbReference type="Pfam" id="PF22022">
    <property type="entry name" value="Phage_int_M"/>
    <property type="match status" value="1"/>
</dbReference>
<dbReference type="Gene3D" id="1.10.443.10">
    <property type="entry name" value="Intergrase catalytic core"/>
    <property type="match status" value="1"/>
</dbReference>
<dbReference type="InterPro" id="IPR011010">
    <property type="entry name" value="DNA_brk_join_enz"/>
</dbReference>
<proteinExistence type="inferred from homology"/>
<evidence type="ECO:0000256" key="5">
    <source>
        <dbReference type="PROSITE-ProRule" id="PRU01248"/>
    </source>
</evidence>
<dbReference type="CDD" id="cd00801">
    <property type="entry name" value="INT_P4_C"/>
    <property type="match status" value="1"/>
</dbReference>
<dbReference type="AlphaFoldDB" id="A0A7G6SSD2"/>
<sequence length="400" mass="45173">MARTLHKLSDVAAKAEKAPGRHSDGGGLYLWVSPSGSKSWLFMWTKDGKRREMGLGAYPVVTLAKARAKAGECRTAVEEGRDPIAEKAKEAEPTFGECADKYIATVKSEWRNAKHEYQWNQTLTSFCGSLRPKRVSTITTEDVLKVLSPIWREKAETASRLRGRIERVLEFAKVKGWRSGENPAAWRGNLRNLLPKRQRLQRGHQPAMSYQDIPAFVTRLKALEATSARALEFTVLTVARSGETLGAEWKEIDFKGKLWNVPKERMKAGAPHTVPLSTRAFSILEALYEHRGECEYIFTRDGENALSDMSMMMLLRRMKLTDITVHGFRSGFRDWCGDATSFPREVAEAALAHKVGDAVERAYRRSDALEKRRKLMQAWSDYLAAQKPSNIVNLDEARKA</sequence>
<reference evidence="9" key="1">
    <citation type="journal article" date="2020" name="Mol. Plant Microbe">
        <title>Rhizobial microsymbionts of the narrowly endemic Oxytropis species growing in Kamchatka are characterized by significant genetic diversity and possess a set of genes that are associated with T3SS and T6SS secretion systems and can affect the development of symbiosis.</title>
        <authorList>
            <person name="Safronova V."/>
            <person name="Guro P."/>
            <person name="Sazanova A."/>
            <person name="Kuznetsova I."/>
            <person name="Belimov A."/>
            <person name="Yakubov V."/>
            <person name="Chirak E."/>
            <person name="Afonin A."/>
            <person name="Gogolev Y."/>
            <person name="Andronov E."/>
            <person name="Tikhonovich I."/>
        </authorList>
    </citation>
    <scope>NUCLEOTIDE SEQUENCE [LARGE SCALE GENOMIC DNA]</scope>
    <source>
        <strain evidence="9">583</strain>
    </source>
</reference>
<keyword evidence="2" id="KW-0229">DNA integration</keyword>
<dbReference type="InterPro" id="IPR038488">
    <property type="entry name" value="Integrase_DNA-bd_sf"/>
</dbReference>
<evidence type="ECO:0000256" key="1">
    <source>
        <dbReference type="ARBA" id="ARBA00008857"/>
    </source>
</evidence>
<protein>
    <submittedName>
        <fullName evidence="8">Integrase arm-type DNA-binding domain-containing protein</fullName>
    </submittedName>
</protein>
<dbReference type="SUPFAM" id="SSF56349">
    <property type="entry name" value="DNA breaking-rejoining enzymes"/>
    <property type="match status" value="1"/>
</dbReference>
<dbReference type="PANTHER" id="PTHR30629">
    <property type="entry name" value="PROPHAGE INTEGRASE"/>
    <property type="match status" value="1"/>
</dbReference>
<evidence type="ECO:0000256" key="4">
    <source>
        <dbReference type="ARBA" id="ARBA00023172"/>
    </source>
</evidence>
<name>A0A7G6SSD2_9HYPH</name>
<dbReference type="Gene3D" id="3.30.160.390">
    <property type="entry name" value="Integrase, DNA-binding domain"/>
    <property type="match status" value="1"/>
</dbReference>
<dbReference type="Pfam" id="PF13356">
    <property type="entry name" value="Arm-DNA-bind_3"/>
    <property type="match status" value="1"/>
</dbReference>
<dbReference type="InterPro" id="IPR013762">
    <property type="entry name" value="Integrase-like_cat_sf"/>
</dbReference>
<dbReference type="GO" id="GO:0003677">
    <property type="term" value="F:DNA binding"/>
    <property type="evidence" value="ECO:0007669"/>
    <property type="project" value="UniProtKB-UniRule"/>
</dbReference>
<dbReference type="EMBL" id="CP050296">
    <property type="protein sequence ID" value="QND57414.1"/>
    <property type="molecule type" value="Genomic_DNA"/>
</dbReference>
<accession>A0A7G6SSD2</accession>
<evidence type="ECO:0000259" key="7">
    <source>
        <dbReference type="PROSITE" id="PS51900"/>
    </source>
</evidence>
<dbReference type="PROSITE" id="PS51900">
    <property type="entry name" value="CB"/>
    <property type="match status" value="1"/>
</dbReference>
<dbReference type="Gene3D" id="1.10.150.130">
    <property type="match status" value="1"/>
</dbReference>
<evidence type="ECO:0000313" key="9">
    <source>
        <dbReference type="Proteomes" id="UP000515465"/>
    </source>
</evidence>
<evidence type="ECO:0000256" key="6">
    <source>
        <dbReference type="SAM" id="MobiDB-lite"/>
    </source>
</evidence>
<dbReference type="GO" id="GO:0006310">
    <property type="term" value="P:DNA recombination"/>
    <property type="evidence" value="ECO:0007669"/>
    <property type="project" value="UniProtKB-KW"/>
</dbReference>
<dbReference type="InterPro" id="IPR010998">
    <property type="entry name" value="Integrase_recombinase_N"/>
</dbReference>
<dbReference type="InterPro" id="IPR044068">
    <property type="entry name" value="CB"/>
</dbReference>
<keyword evidence="3 5" id="KW-0238">DNA-binding</keyword>
<dbReference type="PANTHER" id="PTHR30629:SF2">
    <property type="entry name" value="PROPHAGE INTEGRASE INTS-RELATED"/>
    <property type="match status" value="1"/>
</dbReference>
<evidence type="ECO:0000256" key="3">
    <source>
        <dbReference type="ARBA" id="ARBA00023125"/>
    </source>
</evidence>
<dbReference type="InterPro" id="IPR002104">
    <property type="entry name" value="Integrase_catalytic"/>
</dbReference>